<evidence type="ECO:0000259" key="1">
    <source>
        <dbReference type="Pfam" id="PF20231"/>
    </source>
</evidence>
<dbReference type="OrthoDB" id="3040861at2759"/>
<dbReference type="Proteomes" id="UP000053263">
    <property type="component" value="Unassembled WGS sequence"/>
</dbReference>
<evidence type="ECO:0000313" key="2">
    <source>
        <dbReference type="EMBL" id="KII83570.1"/>
    </source>
</evidence>
<dbReference type="AlphaFoldDB" id="A0A0C9SWA1"/>
<dbReference type="HOGENOM" id="CLU_007061_3_1_1"/>
<reference evidence="2 3" key="1">
    <citation type="submission" date="2014-06" db="EMBL/GenBank/DDBJ databases">
        <title>Evolutionary Origins and Diversification of the Mycorrhizal Mutualists.</title>
        <authorList>
            <consortium name="DOE Joint Genome Institute"/>
            <consortium name="Mycorrhizal Genomics Consortium"/>
            <person name="Kohler A."/>
            <person name="Kuo A."/>
            <person name="Nagy L.G."/>
            <person name="Floudas D."/>
            <person name="Copeland A."/>
            <person name="Barry K.W."/>
            <person name="Cichocki N."/>
            <person name="Veneault-Fourrey C."/>
            <person name="LaButti K."/>
            <person name="Lindquist E.A."/>
            <person name="Lipzen A."/>
            <person name="Lundell T."/>
            <person name="Morin E."/>
            <person name="Murat C."/>
            <person name="Riley R."/>
            <person name="Ohm R."/>
            <person name="Sun H."/>
            <person name="Tunlid A."/>
            <person name="Henrissat B."/>
            <person name="Grigoriev I.V."/>
            <person name="Hibbett D.S."/>
            <person name="Martin F."/>
        </authorList>
    </citation>
    <scope>NUCLEOTIDE SEQUENCE [LARGE SCALE GENOMIC DNA]</scope>
    <source>
        <strain evidence="2 3">FD-325 SS-3</strain>
    </source>
</reference>
<accession>A0A0C9SWA1</accession>
<gene>
    <name evidence="2" type="ORF">PLICRDRAFT_119309</name>
</gene>
<name>A0A0C9SWA1_PLICR</name>
<dbReference type="InterPro" id="IPR046496">
    <property type="entry name" value="DUF6589"/>
</dbReference>
<sequence>MFENDKFSKILDAAMALPDGKEVLDSWMSRYSLPLVLSTVTREMDAVTKALRLTINDITPEFIDSWSLDSTAGTAGRDKAPVTLEILRCASQTRRAGEHNKVKKDPSAFCYEMLGSLGNHRSQASMNTQAIQGLFVWATGCSRQIIDVLQKTGFCISYDSVLKLVNNLASCSIEQARIVARGPHALCWDNINISTSIFTEQRVNGPSKVRSGTVAVLYKLPNAKRSDMLLAPMLERAKKAPGLSFNADIRPTPDQSASFNAQLLVHILRMLFLFTKGWELYEGLPEFQHLARRRQLPPGYCTEQFPVRASTIEEASVEGNIAVPEDIMRRKDVNPFTRMEVFQQAFGLFHLCLNLIWALLHIHRGSLKQLGSLTYFFTLLDKARLGSEHPDYHTLLAALMQILNGLVLSAWKEECGHASFEAFAASKPTPQELLAIAQQILYKYYDSPDATGSAGRSGTQRPVPQDDNPHRNLRILTRDLLYVVELIRAISDGDIGRIEDILGSLAMMFRGAGSNNYCTEILHFLHNLKHVWTPEFA</sequence>
<feature type="domain" description="DUF6589" evidence="1">
    <location>
        <begin position="328"/>
        <end position="536"/>
    </location>
</feature>
<organism evidence="2 3">
    <name type="scientific">Plicaturopsis crispa FD-325 SS-3</name>
    <dbReference type="NCBI Taxonomy" id="944288"/>
    <lineage>
        <taxon>Eukaryota</taxon>
        <taxon>Fungi</taxon>
        <taxon>Dikarya</taxon>
        <taxon>Basidiomycota</taxon>
        <taxon>Agaricomycotina</taxon>
        <taxon>Agaricomycetes</taxon>
        <taxon>Agaricomycetidae</taxon>
        <taxon>Amylocorticiales</taxon>
        <taxon>Amylocorticiaceae</taxon>
        <taxon>Plicatura</taxon>
        <taxon>Plicaturopsis crispa</taxon>
    </lineage>
</organism>
<dbReference type="Pfam" id="PF20231">
    <property type="entry name" value="DUF6589"/>
    <property type="match status" value="1"/>
</dbReference>
<dbReference type="EMBL" id="KN832576">
    <property type="protein sequence ID" value="KII83570.1"/>
    <property type="molecule type" value="Genomic_DNA"/>
</dbReference>
<protein>
    <recommendedName>
        <fullName evidence="1">DUF6589 domain-containing protein</fullName>
    </recommendedName>
</protein>
<proteinExistence type="predicted"/>
<keyword evidence="3" id="KW-1185">Reference proteome</keyword>
<evidence type="ECO:0000313" key="3">
    <source>
        <dbReference type="Proteomes" id="UP000053263"/>
    </source>
</evidence>